<dbReference type="AlphaFoldDB" id="G3HSK2"/>
<organism evidence="1 2">
    <name type="scientific">Cricetulus griseus</name>
    <name type="common">Chinese hamster</name>
    <name type="synonym">Cricetulus barabensis griseus</name>
    <dbReference type="NCBI Taxonomy" id="10029"/>
    <lineage>
        <taxon>Eukaryota</taxon>
        <taxon>Metazoa</taxon>
        <taxon>Chordata</taxon>
        <taxon>Craniata</taxon>
        <taxon>Vertebrata</taxon>
        <taxon>Euteleostomi</taxon>
        <taxon>Mammalia</taxon>
        <taxon>Eutheria</taxon>
        <taxon>Euarchontoglires</taxon>
        <taxon>Glires</taxon>
        <taxon>Rodentia</taxon>
        <taxon>Myomorpha</taxon>
        <taxon>Muroidea</taxon>
        <taxon>Cricetidae</taxon>
        <taxon>Cricetinae</taxon>
        <taxon>Cricetulus</taxon>
    </lineage>
</organism>
<proteinExistence type="predicted"/>
<gene>
    <name evidence="1" type="ORF">I79_013835</name>
</gene>
<reference evidence="2" key="1">
    <citation type="journal article" date="2011" name="Nat. Biotechnol.">
        <title>The genomic sequence of the Chinese hamster ovary (CHO)-K1 cell line.</title>
        <authorList>
            <person name="Xu X."/>
            <person name="Nagarajan H."/>
            <person name="Lewis N.E."/>
            <person name="Pan S."/>
            <person name="Cai Z."/>
            <person name="Liu X."/>
            <person name="Chen W."/>
            <person name="Xie M."/>
            <person name="Wang W."/>
            <person name="Hammond S."/>
            <person name="Andersen M.R."/>
            <person name="Neff N."/>
            <person name="Passarelli B."/>
            <person name="Koh W."/>
            <person name="Fan H.C."/>
            <person name="Wang J."/>
            <person name="Gui Y."/>
            <person name="Lee K.H."/>
            <person name="Betenbaugh M.J."/>
            <person name="Quake S.R."/>
            <person name="Famili I."/>
            <person name="Palsson B.O."/>
            <person name="Wang J."/>
        </authorList>
    </citation>
    <scope>NUCLEOTIDE SEQUENCE [LARGE SCALE GENOMIC DNA]</scope>
    <source>
        <strain evidence="2">CHO K1 cell line</strain>
    </source>
</reference>
<evidence type="ECO:0000313" key="1">
    <source>
        <dbReference type="EMBL" id="EGW03123.1"/>
    </source>
</evidence>
<name>G3HSK2_CRIGR</name>
<sequence length="57" mass="6070">MEGAGLYCSLPWLCHTTQRRCSGFTVMFCTRSGGVSKCSGPGPSILSHCGVTFLQGR</sequence>
<evidence type="ECO:0000313" key="2">
    <source>
        <dbReference type="Proteomes" id="UP000001075"/>
    </source>
</evidence>
<accession>G3HSK2</accession>
<protein>
    <submittedName>
        <fullName evidence="1">Uncharacterized protein</fullName>
    </submittedName>
</protein>
<dbReference type="InParanoid" id="G3HSK2"/>
<dbReference type="EMBL" id="JH000665">
    <property type="protein sequence ID" value="EGW03123.1"/>
    <property type="molecule type" value="Genomic_DNA"/>
</dbReference>
<dbReference type="Proteomes" id="UP000001075">
    <property type="component" value="Unassembled WGS sequence"/>
</dbReference>